<evidence type="ECO:0000259" key="1">
    <source>
        <dbReference type="Pfam" id="PF22289"/>
    </source>
</evidence>
<evidence type="ECO:0000313" key="3">
    <source>
        <dbReference type="Proteomes" id="UP001597083"/>
    </source>
</evidence>
<sequence length="57" mass="6216">HVTAADRRRVRCAHCRTTTEAEVEIGGSVKCDGCGLTLVCYGHFSRRLAAYLGFEAT</sequence>
<keyword evidence="2" id="KW-0560">Oxidoreductase</keyword>
<dbReference type="InterPro" id="IPR048037">
    <property type="entry name" value="DmmA-like_C"/>
</dbReference>
<protein>
    <submittedName>
        <fullName evidence="2">Dimethylamine monooxygenase subunit DmmA family protein</fullName>
    </submittedName>
</protein>
<name>A0ABW3CB18_9ACTN</name>
<dbReference type="EMBL" id="JBHTIR010000738">
    <property type="protein sequence ID" value="MFD0851736.1"/>
    <property type="molecule type" value="Genomic_DNA"/>
</dbReference>
<keyword evidence="3" id="KW-1185">Reference proteome</keyword>
<dbReference type="Proteomes" id="UP001597083">
    <property type="component" value="Unassembled WGS sequence"/>
</dbReference>
<dbReference type="Pfam" id="PF22289">
    <property type="entry name" value="DmmA-like_C"/>
    <property type="match status" value="1"/>
</dbReference>
<gene>
    <name evidence="2" type="ORF">ACFQ07_05870</name>
</gene>
<accession>A0ABW3CB18</accession>
<comment type="caution">
    <text evidence="2">The sequence shown here is derived from an EMBL/GenBank/DDBJ whole genome shotgun (WGS) entry which is preliminary data.</text>
</comment>
<evidence type="ECO:0000313" key="2">
    <source>
        <dbReference type="EMBL" id="MFD0851736.1"/>
    </source>
</evidence>
<dbReference type="NCBIfam" id="NF041259">
    <property type="entry name" value="mono_DmmA_fam"/>
    <property type="match status" value="1"/>
</dbReference>
<organism evidence="2 3">
    <name type="scientific">Actinomadura adrarensis</name>
    <dbReference type="NCBI Taxonomy" id="1819600"/>
    <lineage>
        <taxon>Bacteria</taxon>
        <taxon>Bacillati</taxon>
        <taxon>Actinomycetota</taxon>
        <taxon>Actinomycetes</taxon>
        <taxon>Streptosporangiales</taxon>
        <taxon>Thermomonosporaceae</taxon>
        <taxon>Actinomadura</taxon>
    </lineage>
</organism>
<feature type="non-terminal residue" evidence="2">
    <location>
        <position position="1"/>
    </location>
</feature>
<feature type="domain" description="Dimethylamine monooxygenase subunit DmmA-like C-terminal" evidence="1">
    <location>
        <begin position="9"/>
        <end position="53"/>
    </location>
</feature>
<dbReference type="GO" id="GO:0004497">
    <property type="term" value="F:monooxygenase activity"/>
    <property type="evidence" value="ECO:0007669"/>
    <property type="project" value="UniProtKB-KW"/>
</dbReference>
<reference evidence="3" key="1">
    <citation type="journal article" date="2019" name="Int. J. Syst. Evol. Microbiol.">
        <title>The Global Catalogue of Microorganisms (GCM) 10K type strain sequencing project: providing services to taxonomists for standard genome sequencing and annotation.</title>
        <authorList>
            <consortium name="The Broad Institute Genomics Platform"/>
            <consortium name="The Broad Institute Genome Sequencing Center for Infectious Disease"/>
            <person name="Wu L."/>
            <person name="Ma J."/>
        </authorList>
    </citation>
    <scope>NUCLEOTIDE SEQUENCE [LARGE SCALE GENOMIC DNA]</scope>
    <source>
        <strain evidence="3">JCM 31696</strain>
    </source>
</reference>
<proteinExistence type="predicted"/>
<keyword evidence="2" id="KW-0503">Monooxygenase</keyword>